<dbReference type="InterPro" id="IPR036388">
    <property type="entry name" value="WH-like_DNA-bd_sf"/>
</dbReference>
<keyword evidence="2" id="KW-0804">Transcription</keyword>
<evidence type="ECO:0000256" key="2">
    <source>
        <dbReference type="ARBA" id="ARBA00023163"/>
    </source>
</evidence>
<dbReference type="Gene3D" id="1.10.10.10">
    <property type="entry name" value="Winged helix-like DNA-binding domain superfamily/Winged helix DNA-binding domain"/>
    <property type="match status" value="1"/>
</dbReference>
<keyword evidence="5" id="KW-1185">Reference proteome</keyword>
<organism evidence="4 5">
    <name type="scientific">Enterococcus gallinarum</name>
    <dbReference type="NCBI Taxonomy" id="1353"/>
    <lineage>
        <taxon>Bacteria</taxon>
        <taxon>Bacillati</taxon>
        <taxon>Bacillota</taxon>
        <taxon>Bacilli</taxon>
        <taxon>Lactobacillales</taxon>
        <taxon>Enterococcaceae</taxon>
        <taxon>Enterococcus</taxon>
    </lineage>
</organism>
<dbReference type="PANTHER" id="PTHR30185">
    <property type="entry name" value="CRYPTIC BETA-GLUCOSIDE BGL OPERON ANTITERMINATOR"/>
    <property type="match status" value="1"/>
</dbReference>
<evidence type="ECO:0000259" key="3">
    <source>
        <dbReference type="Pfam" id="PF05043"/>
    </source>
</evidence>
<dbReference type="OrthoDB" id="2185300at2"/>
<dbReference type="Pfam" id="PF05043">
    <property type="entry name" value="Mga"/>
    <property type="match status" value="1"/>
</dbReference>
<accession>A0A376H2V8</accession>
<proteinExistence type="predicted"/>
<sequence>MYKFLLTKLDQDVYEVFAYFFENAEEYESISDLANKLSVSKRRIILVIDRALDLRERYPFYDIEIIDGRTISLRFASNFLLSKLYSVMLEESMPFQILDRLFREKYVSLENTAQQHYVSNRTVQRKLKEIMDILENYNISLNLKRKPLFVGEEYRIRHFFHIMYWQIFDGSNVRYFGLTQKSITGFKERLAMYPSCYRGIDQEKFVQLLALSLYRLKRGFVLKEIPPTMTETCHLTIPFEQFKNELIMPLLRDNYLLNETSENEYIFLYYMFSVMTTYLPEEIPTELMMTNHFSEESLQAAKLFSETAKQAFLVPDSATTYLFVNALNIHSASLMFASKNKIDAFGKTTTDKDYRRVFPKLFPLVQEMYQSLSEQSSIFRTLYVSNSRLLFQYSMLLSIVARIDRSTVRVFHESKFGKIQEIRQKERLKRWFGYTLSFVSEKPDFVVTDYPVDRQFFINQNHEVRFFKWNSFPTGDRWLELIEAIEKFQNESINESIQETGTNPSL</sequence>
<protein>
    <submittedName>
        <fullName evidence="4">Mga helix-turn-helix domain</fullName>
    </submittedName>
</protein>
<dbReference type="EMBL" id="UFYW01000001">
    <property type="protein sequence ID" value="STD84616.1"/>
    <property type="molecule type" value="Genomic_DNA"/>
</dbReference>
<dbReference type="AlphaFoldDB" id="A0A376H2V8"/>
<reference evidence="4 5" key="1">
    <citation type="submission" date="2018-06" db="EMBL/GenBank/DDBJ databases">
        <authorList>
            <consortium name="Pathogen Informatics"/>
            <person name="Doyle S."/>
        </authorList>
    </citation>
    <scope>NUCLEOTIDE SEQUENCE [LARGE SCALE GENOMIC DNA]</scope>
    <source>
        <strain evidence="4 5">NCTC12360</strain>
    </source>
</reference>
<evidence type="ECO:0000313" key="4">
    <source>
        <dbReference type="EMBL" id="STD84616.1"/>
    </source>
</evidence>
<dbReference type="PANTHER" id="PTHR30185:SF18">
    <property type="entry name" value="TRANSCRIPTIONAL REGULATOR MTLR"/>
    <property type="match status" value="1"/>
</dbReference>
<evidence type="ECO:0000313" key="5">
    <source>
        <dbReference type="Proteomes" id="UP000254807"/>
    </source>
</evidence>
<feature type="domain" description="Mga helix-turn-helix" evidence="3">
    <location>
        <begin position="78"/>
        <end position="163"/>
    </location>
</feature>
<gene>
    <name evidence="4" type="ORF">NCTC12360_03160</name>
</gene>
<keyword evidence="1" id="KW-0805">Transcription regulation</keyword>
<dbReference type="RefSeq" id="WP_060813192.1">
    <property type="nucleotide sequence ID" value="NZ_JBHULA010000033.1"/>
</dbReference>
<dbReference type="Proteomes" id="UP000254807">
    <property type="component" value="Unassembled WGS sequence"/>
</dbReference>
<dbReference type="InterPro" id="IPR007737">
    <property type="entry name" value="Mga_HTH"/>
</dbReference>
<dbReference type="InterPro" id="IPR050661">
    <property type="entry name" value="BglG_antiterminators"/>
</dbReference>
<name>A0A376H2V8_ENTGA</name>
<evidence type="ECO:0000256" key="1">
    <source>
        <dbReference type="ARBA" id="ARBA00023015"/>
    </source>
</evidence>